<protein>
    <submittedName>
        <fullName evidence="1">Uncharacterized protein</fullName>
    </submittedName>
</protein>
<dbReference type="Proteomes" id="UP001147752">
    <property type="component" value="Unassembled WGS sequence"/>
</dbReference>
<gene>
    <name evidence="1" type="ORF">N7517_010829</name>
</gene>
<keyword evidence="2" id="KW-1185">Reference proteome</keyword>
<reference evidence="1" key="1">
    <citation type="submission" date="2022-12" db="EMBL/GenBank/DDBJ databases">
        <authorList>
            <person name="Petersen C."/>
        </authorList>
    </citation>
    <scope>NUCLEOTIDE SEQUENCE</scope>
    <source>
        <strain evidence="1">IBT 3081</strain>
    </source>
</reference>
<dbReference type="RefSeq" id="XP_056574367.1">
    <property type="nucleotide sequence ID" value="XM_056728552.1"/>
</dbReference>
<evidence type="ECO:0000313" key="2">
    <source>
        <dbReference type="Proteomes" id="UP001147752"/>
    </source>
</evidence>
<comment type="caution">
    <text evidence="1">The sequence shown here is derived from an EMBL/GenBank/DDBJ whole genome shotgun (WGS) entry which is preliminary data.</text>
</comment>
<accession>A0A9W9RAX5</accession>
<dbReference type="AlphaFoldDB" id="A0A9W9RAX5"/>
<dbReference type="OrthoDB" id="4329112at2759"/>
<reference evidence="1" key="2">
    <citation type="journal article" date="2023" name="IMA Fungus">
        <title>Comparative genomic study of the Penicillium genus elucidates a diverse pangenome and 15 lateral gene transfer events.</title>
        <authorList>
            <person name="Petersen C."/>
            <person name="Sorensen T."/>
            <person name="Nielsen M.R."/>
            <person name="Sondergaard T.E."/>
            <person name="Sorensen J.L."/>
            <person name="Fitzpatrick D.A."/>
            <person name="Frisvad J.C."/>
            <person name="Nielsen K.L."/>
        </authorList>
    </citation>
    <scope>NUCLEOTIDE SEQUENCE</scope>
    <source>
        <strain evidence="1">IBT 3081</strain>
    </source>
</reference>
<dbReference type="GeneID" id="81467735"/>
<organism evidence="1 2">
    <name type="scientific">Penicillium concentricum</name>
    <dbReference type="NCBI Taxonomy" id="293559"/>
    <lineage>
        <taxon>Eukaryota</taxon>
        <taxon>Fungi</taxon>
        <taxon>Dikarya</taxon>
        <taxon>Ascomycota</taxon>
        <taxon>Pezizomycotina</taxon>
        <taxon>Eurotiomycetes</taxon>
        <taxon>Eurotiomycetidae</taxon>
        <taxon>Eurotiales</taxon>
        <taxon>Aspergillaceae</taxon>
        <taxon>Penicillium</taxon>
    </lineage>
</organism>
<evidence type="ECO:0000313" key="1">
    <source>
        <dbReference type="EMBL" id="KAJ5356220.1"/>
    </source>
</evidence>
<sequence length="113" mass="12967">MGLNRVRPKVDNIEYHINFSRSSESGSPPAWFNETWDNDPEIRRFLFENEVSRDQVSWRFCAIYHIPRYEPNIIIDTCPSPSPAPPVLSQPAVVTSKLDHTKELASSSELYCA</sequence>
<proteinExistence type="predicted"/>
<name>A0A9W9RAX5_9EURO</name>
<dbReference type="EMBL" id="JAPZBT010000006">
    <property type="protein sequence ID" value="KAJ5356220.1"/>
    <property type="molecule type" value="Genomic_DNA"/>
</dbReference>